<evidence type="ECO:0000259" key="11">
    <source>
        <dbReference type="SMART" id="SM01281"/>
    </source>
</evidence>
<dbReference type="Proteomes" id="UP000242146">
    <property type="component" value="Unassembled WGS sequence"/>
</dbReference>
<feature type="region of interest" description="Disordered" evidence="10">
    <location>
        <begin position="1451"/>
        <end position="1494"/>
    </location>
</feature>
<feature type="region of interest" description="Disordered" evidence="10">
    <location>
        <begin position="509"/>
        <end position="561"/>
    </location>
</feature>
<dbReference type="Pfam" id="PF12145">
    <property type="entry name" value="Med12-LCEWAV"/>
    <property type="match status" value="1"/>
</dbReference>
<dbReference type="GO" id="GO:0006357">
    <property type="term" value="P:regulation of transcription by RNA polymerase II"/>
    <property type="evidence" value="ECO:0007669"/>
    <property type="project" value="InterPro"/>
</dbReference>
<feature type="domain" description="Mediator complex subunit Med12" evidence="11">
    <location>
        <begin position="191"/>
        <end position="254"/>
    </location>
</feature>
<dbReference type="PANTHER" id="PTHR46567:SF1">
    <property type="entry name" value="MEDIATOR OF RNA POLYMERASE II TRANSCRIPTION SUBUNIT 12"/>
    <property type="match status" value="1"/>
</dbReference>
<feature type="compositionally biased region" description="Polar residues" evidence="10">
    <location>
        <begin position="1"/>
        <end position="12"/>
    </location>
</feature>
<evidence type="ECO:0000256" key="4">
    <source>
        <dbReference type="ARBA" id="ARBA00022491"/>
    </source>
</evidence>
<evidence type="ECO:0000256" key="1">
    <source>
        <dbReference type="ARBA" id="ARBA00004123"/>
    </source>
</evidence>
<protein>
    <recommendedName>
        <fullName evidence="3">Mediator of RNA polymerase II transcription subunit 12</fullName>
    </recommendedName>
    <alternativeName>
        <fullName evidence="9">Mediator complex subunit 12</fullName>
    </alternativeName>
</protein>
<feature type="compositionally biased region" description="Basic residues" evidence="10">
    <location>
        <begin position="1241"/>
        <end position="1251"/>
    </location>
</feature>
<evidence type="ECO:0000256" key="7">
    <source>
        <dbReference type="ARBA" id="ARBA00023163"/>
    </source>
</evidence>
<evidence type="ECO:0000256" key="9">
    <source>
        <dbReference type="ARBA" id="ARBA00032010"/>
    </source>
</evidence>
<feature type="compositionally biased region" description="Low complexity" evidence="10">
    <location>
        <begin position="1482"/>
        <end position="1494"/>
    </location>
</feature>
<keyword evidence="8" id="KW-0539">Nucleus</keyword>
<dbReference type="PANTHER" id="PTHR46567">
    <property type="entry name" value="MEDIATOR OF RNA POLYMERASE II TRANSCRIPTION SUBUNIT 12"/>
    <property type="match status" value="1"/>
</dbReference>
<evidence type="ECO:0000256" key="6">
    <source>
        <dbReference type="ARBA" id="ARBA00023159"/>
    </source>
</evidence>
<name>A0A1X2GQJ7_9FUNG</name>
<feature type="region of interest" description="Disordered" evidence="10">
    <location>
        <begin position="1221"/>
        <end position="1265"/>
    </location>
</feature>
<comment type="subcellular location">
    <subcellularLocation>
        <location evidence="1">Nucleus</location>
    </subcellularLocation>
</comment>
<keyword evidence="5" id="KW-0805">Transcription regulation</keyword>
<keyword evidence="7" id="KW-0804">Transcription</keyword>
<keyword evidence="6" id="KW-0010">Activator</keyword>
<feature type="compositionally biased region" description="Low complexity" evidence="10">
    <location>
        <begin position="52"/>
        <end position="76"/>
    </location>
</feature>
<feature type="compositionally biased region" description="Polar residues" evidence="10">
    <location>
        <begin position="531"/>
        <end position="542"/>
    </location>
</feature>
<dbReference type="EMBL" id="MCGT01000006">
    <property type="protein sequence ID" value="ORX59031.1"/>
    <property type="molecule type" value="Genomic_DNA"/>
</dbReference>
<evidence type="ECO:0000256" key="2">
    <source>
        <dbReference type="ARBA" id="ARBA00010289"/>
    </source>
</evidence>
<evidence type="ECO:0000256" key="10">
    <source>
        <dbReference type="SAM" id="MobiDB-lite"/>
    </source>
</evidence>
<dbReference type="STRING" id="101127.A0A1X2GQJ7"/>
<feature type="region of interest" description="Disordered" evidence="10">
    <location>
        <begin position="1"/>
        <end position="80"/>
    </location>
</feature>
<dbReference type="Pfam" id="PF09497">
    <property type="entry name" value="Med12"/>
    <property type="match status" value="1"/>
</dbReference>
<proteinExistence type="inferred from homology"/>
<keyword evidence="4" id="KW-0678">Repressor</keyword>
<evidence type="ECO:0000256" key="5">
    <source>
        <dbReference type="ARBA" id="ARBA00023015"/>
    </source>
</evidence>
<dbReference type="InterPro" id="IPR021990">
    <property type="entry name" value="Mediator_Med12_LCEWAV"/>
</dbReference>
<sequence>MSGRHQGTFTRYSNTGGSSYGNSNPSNATNLGHNLNIPFPPQNNGTGPGFAGSSNSFTGTPTNTTSPYSTTSSPGYHSPNVSKQMYTNPPLKKYSLQPPPKLPPFSKSMTQLGYPGIFPQRPNQDEDILTEPVVRKGFMDKPAVPNEQTCAHDIIYSKLQEDNRLLKEMGGFMVDVLKRKRKAARISGSTSFKPPARNALLDQKKEQWIQELANGVAPLRKLAKGVPHGYKGDKLLEMLAAKQIPFLRATWYIKIVGLSEMSQRNVNSVGATASHALSWTIVVTSYLKKQLSDLLPLPTNNVSTPNSMRSYRNSGNIGMNDTQMKPWSSPEAKARFEARWSYSTKLTRWQYSEGLLDQRNFLKWSLDTLYGCTCLEILWLVLTGLVQDYIDEYRRNRTLTKYLIETLIRAYSAVLQCSHQADSSTGTLAMLSGLKRDIERILQSLFLSSPDMFVIPKLYHQYRHIFDTILGDQARARAAKTLPDVCLIMDTTWHLVKERNEVFCGTVEDNQQRSSQQSNTLTNTTSLAANPNSEVKSASTPVTDIHETRSSAKGSTISSDQREPVEEVHIVHVLDTVGRSVDSGYLLLNATNGCGWCDAKGRSSVSCCALIMAGCTNGSTGTIQTQVLRRVVHTLCQWAISDARSGDWRPFLVASILLCWRDHDSKSQRRDALQEALVSFLDEQITIPATSSDTNECTSATSTSPSASTLPCLASPNADWNEWPTNTSTSFLYDTLIRLQLFSYHHYLNRLTARGILEHSQRDQPHVRRCLYHLKSLPLMHPAPSYLVNQRRVALYGPRRTGAANDEQDMLGQLQSLAKQWIIGPASTNTPSDPACLFGMDARDRIEPVENTSAQAFDLALCDKLESRMQLQMNRATRYTLTQFTNGWLVPETKCFVVKNIQIGEDNWRVMTSPGACLLNARQYLAITQILALAQDYLSLIDVALWVLEKTNDGAVYGLVLDTLRRYGSIWKLTQAGSRVAKTVWTKYKELQLRGVRDRDLMLYLVQLVQEGHVLADDMRMQLQQDLQMKTKIRARAATSLVDELQQVIQDNMTVLAVQTATEAIAAAFQYQPDTFWISQVLQTMMQVADQWIKQTASTGQQLYDHPDNDAHHYHQHASSFYLSDDSQITLKRILSAYADLIKGLANQYTLTGQIDDVILAWLLTKPVAMDEMRHPQSWLCPFIALLVSRRLVSLETIFYRFVLPWFDEIQQDASNAMDTTTGSVTVTTSSTNSSSSSDPHHHHHHHHHHHNVNESTDAGNNGGKELPNDLMNVCENLMILIRLLLVQEHCYWQQQDDGSGMYQQPWPIRAEERFRLTTLRQTQMACSLDKIEPMFALMKKLVLIASNLPLSSPLLQELVMLRADLLQIGWFRQACIRDLNGVYQRFASHGNEALTEKNIKRKMLSIVDELISGGPAMRPSGSSGAATVQGAANSHGLDALSPMLVSTIHGTGTTATKGDPENGDPCIKPNHLATNNDDANAKQSGTSGKAAGATGMLSTASSVLLQEPDFIDKIRRVFLNVSQWNEEQCRVQVSLLLDNILLSDASHNPNNPHLLGGDDGLSTTSTGGVPNNKPTHAMDQAMDDATSGQVHRAAHSILTPTNNKDLDAFVRFFFSVILSSQDQRRSLFYKNVIRGLREPILLALLRYGVQLLEGADGPSHLTATSHAMDMLVGHHLHHHHPPLHQAKVASLESPSTFPRNVLLLASSDEPFDATRYAFKSQAFLNFMQHMLAQNVWDDTKKIELLKTLHQQIKRYVDHLQVYQVMQETHSSYTKALTALDMVKNNVDAAITLLTTEGLNLESLDIGITLQDLRTSLLIRLRLMIPFVSLIWEFPKEDECDALSWTRVLMLLLGNPIVHGNGSQERFFEFVLDLVSLIIDEVPKELRKPTLALLANLHNDLTQVPLMFQSRVHRILPFSTHNIYLTPSRLSSQLVLGSHSTSSDPLQQQQHLETCMEQSKPWEWIEDYVGELPHDNDAPISLAYFHAKKSRKTDGTYVKSRN</sequence>
<comment type="similarity">
    <text evidence="2">Belongs to the Mediator complex subunit 12 family.</text>
</comment>
<keyword evidence="13" id="KW-1185">Reference proteome</keyword>
<evidence type="ECO:0000256" key="8">
    <source>
        <dbReference type="ARBA" id="ARBA00023242"/>
    </source>
</evidence>
<evidence type="ECO:0000256" key="3">
    <source>
        <dbReference type="ARBA" id="ARBA00019622"/>
    </source>
</evidence>
<feature type="compositionally biased region" description="Low complexity" evidence="10">
    <location>
        <begin position="13"/>
        <end position="27"/>
    </location>
</feature>
<dbReference type="GO" id="GO:0016592">
    <property type="term" value="C:mediator complex"/>
    <property type="evidence" value="ECO:0007669"/>
    <property type="project" value="InterPro"/>
</dbReference>
<organism evidence="12 13">
    <name type="scientific">Hesseltinella vesiculosa</name>
    <dbReference type="NCBI Taxonomy" id="101127"/>
    <lineage>
        <taxon>Eukaryota</taxon>
        <taxon>Fungi</taxon>
        <taxon>Fungi incertae sedis</taxon>
        <taxon>Mucoromycota</taxon>
        <taxon>Mucoromycotina</taxon>
        <taxon>Mucoromycetes</taxon>
        <taxon>Mucorales</taxon>
        <taxon>Cunninghamellaceae</taxon>
        <taxon>Hesseltinella</taxon>
    </lineage>
</organism>
<comment type="caution">
    <text evidence="12">The sequence shown here is derived from an EMBL/GenBank/DDBJ whole genome shotgun (WGS) entry which is preliminary data.</text>
</comment>
<evidence type="ECO:0000313" key="13">
    <source>
        <dbReference type="Proteomes" id="UP000242146"/>
    </source>
</evidence>
<dbReference type="SMART" id="SM01281">
    <property type="entry name" value="Med12"/>
    <property type="match status" value="1"/>
</dbReference>
<dbReference type="GO" id="GO:0003712">
    <property type="term" value="F:transcription coregulator activity"/>
    <property type="evidence" value="ECO:0007669"/>
    <property type="project" value="InterPro"/>
</dbReference>
<feature type="compositionally biased region" description="Low complexity" evidence="10">
    <location>
        <begin position="512"/>
        <end position="530"/>
    </location>
</feature>
<reference evidence="12 13" key="1">
    <citation type="submission" date="2016-07" db="EMBL/GenBank/DDBJ databases">
        <title>Pervasive Adenine N6-methylation of Active Genes in Fungi.</title>
        <authorList>
            <consortium name="DOE Joint Genome Institute"/>
            <person name="Mondo S.J."/>
            <person name="Dannebaum R.O."/>
            <person name="Kuo R.C."/>
            <person name="Labutti K."/>
            <person name="Haridas S."/>
            <person name="Kuo A."/>
            <person name="Salamov A."/>
            <person name="Ahrendt S.R."/>
            <person name="Lipzen A."/>
            <person name="Sullivan W."/>
            <person name="Andreopoulos W.B."/>
            <person name="Clum A."/>
            <person name="Lindquist E."/>
            <person name="Daum C."/>
            <person name="Ramamoorthy G.K."/>
            <person name="Gryganskyi A."/>
            <person name="Culley D."/>
            <person name="Magnuson J.K."/>
            <person name="James T.Y."/>
            <person name="O'Malley M.A."/>
            <person name="Stajich J.E."/>
            <person name="Spatafora J.W."/>
            <person name="Visel A."/>
            <person name="Grigoriev I.V."/>
        </authorList>
    </citation>
    <scope>NUCLEOTIDE SEQUENCE [LARGE SCALE GENOMIC DNA]</scope>
    <source>
        <strain evidence="12 13">NRRL 3301</strain>
    </source>
</reference>
<gene>
    <name evidence="12" type="ORF">DM01DRAFT_1318605</name>
</gene>
<dbReference type="OrthoDB" id="20828at2759"/>
<evidence type="ECO:0000313" key="12">
    <source>
        <dbReference type="EMBL" id="ORX59031.1"/>
    </source>
</evidence>
<feature type="compositionally biased region" description="Low complexity" evidence="10">
    <location>
        <begin position="1221"/>
        <end position="1238"/>
    </location>
</feature>
<accession>A0A1X2GQJ7</accession>
<dbReference type="InterPro" id="IPR019035">
    <property type="entry name" value="Mediator_Med12"/>
</dbReference>